<feature type="compositionally biased region" description="Basic residues" evidence="1">
    <location>
        <begin position="44"/>
        <end position="53"/>
    </location>
</feature>
<keyword evidence="3" id="KW-1185">Reference proteome</keyword>
<gene>
    <name evidence="2" type="ORF">L484_010233</name>
</gene>
<name>W9R464_9ROSA</name>
<dbReference type="AlphaFoldDB" id="W9R464"/>
<accession>W9R464</accession>
<evidence type="ECO:0000313" key="3">
    <source>
        <dbReference type="Proteomes" id="UP000030645"/>
    </source>
</evidence>
<proteinExistence type="predicted"/>
<reference evidence="3" key="1">
    <citation type="submission" date="2013-01" db="EMBL/GenBank/DDBJ databases">
        <title>Draft Genome Sequence of a Mulberry Tree, Morus notabilis C.K. Schneid.</title>
        <authorList>
            <person name="He N."/>
            <person name="Zhao S."/>
        </authorList>
    </citation>
    <scope>NUCLEOTIDE SEQUENCE</scope>
</reference>
<organism evidence="2 3">
    <name type="scientific">Morus notabilis</name>
    <dbReference type="NCBI Taxonomy" id="981085"/>
    <lineage>
        <taxon>Eukaryota</taxon>
        <taxon>Viridiplantae</taxon>
        <taxon>Streptophyta</taxon>
        <taxon>Embryophyta</taxon>
        <taxon>Tracheophyta</taxon>
        <taxon>Spermatophyta</taxon>
        <taxon>Magnoliopsida</taxon>
        <taxon>eudicotyledons</taxon>
        <taxon>Gunneridae</taxon>
        <taxon>Pentapetalae</taxon>
        <taxon>rosids</taxon>
        <taxon>fabids</taxon>
        <taxon>Rosales</taxon>
        <taxon>Moraceae</taxon>
        <taxon>Moreae</taxon>
        <taxon>Morus</taxon>
    </lineage>
</organism>
<protein>
    <submittedName>
        <fullName evidence="2">Uncharacterized protein</fullName>
    </submittedName>
</protein>
<evidence type="ECO:0000256" key="1">
    <source>
        <dbReference type="SAM" id="MobiDB-lite"/>
    </source>
</evidence>
<sequence>MSNIAPRFGSTVKFSLGKESNRYENRFRLLNSEERAGIRATGRHDKKKGGAKS</sequence>
<evidence type="ECO:0000313" key="2">
    <source>
        <dbReference type="EMBL" id="EXB67665.1"/>
    </source>
</evidence>
<dbReference type="EMBL" id="KE344566">
    <property type="protein sequence ID" value="EXB67665.1"/>
    <property type="molecule type" value="Genomic_DNA"/>
</dbReference>
<feature type="region of interest" description="Disordered" evidence="1">
    <location>
        <begin position="32"/>
        <end position="53"/>
    </location>
</feature>
<dbReference type="Proteomes" id="UP000030645">
    <property type="component" value="Unassembled WGS sequence"/>
</dbReference>